<name>A0A934PU11_9SPHI</name>
<dbReference type="EMBL" id="JAEHFW010000002">
    <property type="protein sequence ID" value="MBK0380024.1"/>
    <property type="molecule type" value="Genomic_DNA"/>
</dbReference>
<dbReference type="RefSeq" id="WP_200066557.1">
    <property type="nucleotide sequence ID" value="NZ_JAEHFW010000002.1"/>
</dbReference>
<reference evidence="2" key="1">
    <citation type="submission" date="2020-12" db="EMBL/GenBank/DDBJ databases">
        <title>Bacterial novel species Mucilaginibacter sp. SD-g isolated from soil.</title>
        <authorList>
            <person name="Jung H.-Y."/>
        </authorList>
    </citation>
    <scope>NUCLEOTIDE SEQUENCE</scope>
    <source>
        <strain evidence="2">SD-g</strain>
    </source>
</reference>
<evidence type="ECO:0000313" key="2">
    <source>
        <dbReference type="EMBL" id="MBK0380024.1"/>
    </source>
</evidence>
<keyword evidence="3" id="KW-1185">Reference proteome</keyword>
<protein>
    <submittedName>
        <fullName evidence="2">Multiubiquitin domain-containing protein</fullName>
    </submittedName>
</protein>
<feature type="domain" description="Multi-ubiquitin" evidence="1">
    <location>
        <begin position="87"/>
        <end position="150"/>
    </location>
</feature>
<dbReference type="Pfam" id="PF14452">
    <property type="entry name" value="Multi_ubiq"/>
    <property type="match status" value="2"/>
</dbReference>
<organism evidence="2 3">
    <name type="scientific">Mucilaginibacter segetis</name>
    <dbReference type="NCBI Taxonomy" id="2793071"/>
    <lineage>
        <taxon>Bacteria</taxon>
        <taxon>Pseudomonadati</taxon>
        <taxon>Bacteroidota</taxon>
        <taxon>Sphingobacteriia</taxon>
        <taxon>Sphingobacteriales</taxon>
        <taxon>Sphingobacteriaceae</taxon>
        <taxon>Mucilaginibacter</taxon>
    </lineage>
</organism>
<feature type="domain" description="Multi-ubiquitin" evidence="1">
    <location>
        <begin position="157"/>
        <end position="230"/>
    </location>
</feature>
<gene>
    <name evidence="2" type="ORF">I5M19_11940</name>
</gene>
<dbReference type="AlphaFoldDB" id="A0A934PU11"/>
<evidence type="ECO:0000313" key="3">
    <source>
        <dbReference type="Proteomes" id="UP000613193"/>
    </source>
</evidence>
<sequence>MSNENKGGALTPKLAQALQFFIEGKEFETFHQYLTGAQLKELASIPLAVNLYLAVQAGYEPELIGNEKEVDLARKDIEQFFVKDKLKFTINSEPFTWYEQYISGKQIRVLGKIAAADEIFLQVPPPYHNELITDDREVDLALPGKESFISKAQPFEVTLIVNGQPKKWKEKTISYDQVVILAKQDDPSTGEKAYTITYFDGPPQNPKGELAKSQIVFVINEMIFNATATDKS</sequence>
<evidence type="ECO:0000259" key="1">
    <source>
        <dbReference type="Pfam" id="PF14452"/>
    </source>
</evidence>
<dbReference type="Proteomes" id="UP000613193">
    <property type="component" value="Unassembled WGS sequence"/>
</dbReference>
<proteinExistence type="predicted"/>
<comment type="caution">
    <text evidence="2">The sequence shown here is derived from an EMBL/GenBank/DDBJ whole genome shotgun (WGS) entry which is preliminary data.</text>
</comment>
<accession>A0A934PU11</accession>
<dbReference type="InterPro" id="IPR027802">
    <property type="entry name" value="Multi-ubiquitin_dom"/>
</dbReference>